<keyword evidence="2" id="KW-1185">Reference proteome</keyword>
<evidence type="ECO:0000313" key="2">
    <source>
        <dbReference type="Proteomes" id="UP000001881"/>
    </source>
</evidence>
<evidence type="ECO:0000313" key="1">
    <source>
        <dbReference type="EMBL" id="CCC06370.1"/>
    </source>
</evidence>
<dbReference type="Proteomes" id="UP000001881">
    <property type="component" value="Unassembled WGS sequence"/>
</dbReference>
<organism evidence="1 2">
    <name type="scientific">Sordaria macrospora (strain ATCC MYA-333 / DSM 997 / K(L3346) / K-hell)</name>
    <dbReference type="NCBI Taxonomy" id="771870"/>
    <lineage>
        <taxon>Eukaryota</taxon>
        <taxon>Fungi</taxon>
        <taxon>Dikarya</taxon>
        <taxon>Ascomycota</taxon>
        <taxon>Pezizomycotina</taxon>
        <taxon>Sordariomycetes</taxon>
        <taxon>Sordariomycetidae</taxon>
        <taxon>Sordariales</taxon>
        <taxon>Sordariaceae</taxon>
        <taxon>Sordaria</taxon>
    </lineage>
</organism>
<dbReference type="KEGG" id="smp:10809619"/>
<dbReference type="EMBL" id="CABT02000001">
    <property type="protein sequence ID" value="CCC06370.1"/>
    <property type="molecule type" value="Genomic_DNA"/>
</dbReference>
<dbReference type="OrthoDB" id="10516510at2759"/>
<dbReference type="InParanoid" id="F7VLJ2"/>
<protein>
    <submittedName>
        <fullName evidence="1">WGS project CABT00000000 data, contig 2.1</fullName>
    </submittedName>
</protein>
<dbReference type="AlphaFoldDB" id="F7VLJ2"/>
<dbReference type="eggNOG" id="ENOG502RJC4">
    <property type="taxonomic scope" value="Eukaryota"/>
</dbReference>
<accession>F7VLJ2</accession>
<sequence>MSSFLWPSDFRAYKYRLSLATIADAMNIADCAFVRISSLLKENDEAHNHNATFSLDVADGITKDVEPTNAAQEIHQCNPTPPASVVEELALTILIADGRDDSSISSSDTETRVYSHVTPITDIFKDEPTSSITNLHDNPSTFSSEVHAYYHSASLVDFVEINTTSATRSNVAEPVDDHGVFVGSVDYNEFKRFLDQDRMWGIHRPATYKPLIRSSKAAQKKNVLPIVKSDEKKEKKVAASHIVSTIINAPEGAADAPACTSSDVQKPDDITSERVRKLSTDKLAVDSNYGIPTKAQLPPFSSVYDYGYINFTQEYLKDLWIMTVLQQPGYPFRYARFNCGFWYILEDRKNVRMMVEQEYQEFVQWISNNTATVAILAKAPEVNPNSRPKHLSPKWTPRPAD</sequence>
<gene>
    <name evidence="1" type="ORF">SMAC_00584</name>
</gene>
<name>F7VLJ2_SORMK</name>
<dbReference type="VEuPathDB" id="FungiDB:SMAC_00584"/>
<comment type="caution">
    <text evidence="1">The sequence shown here is derived from an EMBL/GenBank/DDBJ whole genome shotgun (WGS) entry which is preliminary data.</text>
</comment>
<dbReference type="GeneID" id="10809619"/>
<dbReference type="HOGENOM" id="CLU_687294_0_0_1"/>
<reference evidence="1 2" key="1">
    <citation type="journal article" date="2010" name="PLoS Genet.">
        <title>De novo assembly of a 40 Mb eukaryotic genome from short sequence reads: Sordaria macrospora, a model organism for fungal morphogenesis.</title>
        <authorList>
            <person name="Nowrousian M."/>
            <person name="Stajich J."/>
            <person name="Chu M."/>
            <person name="Engh I."/>
            <person name="Espagne E."/>
            <person name="Halliday K."/>
            <person name="Kamerewerd J."/>
            <person name="Kempken F."/>
            <person name="Knab B."/>
            <person name="Kuo H.C."/>
            <person name="Osiewacz H.D."/>
            <person name="Poeggeler S."/>
            <person name="Read N."/>
            <person name="Seiler S."/>
            <person name="Smith K."/>
            <person name="Zickler D."/>
            <person name="Kueck U."/>
            <person name="Freitag M."/>
        </authorList>
    </citation>
    <scope>NUCLEOTIDE SEQUENCE [LARGE SCALE GENOMIC DNA]</scope>
    <source>
        <strain evidence="2">ATCC MYA-333 / DSM 997 / K(L3346) / K-hell</strain>
        <tissue evidence="1">Mycelium</tissue>
    </source>
</reference>
<proteinExistence type="predicted"/>